<dbReference type="InterPro" id="IPR012348">
    <property type="entry name" value="RNR-like"/>
</dbReference>
<gene>
    <name evidence="1" type="ORF">MiSe_48480</name>
</gene>
<comment type="caution">
    <text evidence="1">The sequence shown here is derived from an EMBL/GenBank/DDBJ whole genome shotgun (WGS) entry which is preliminary data.</text>
</comment>
<sequence length="261" mass="30435">MNNVSELAIDYLGRYNCPISEDYKTVLREACEINPPPHGKAWYGNLYRKCARNPEWFANSLILNAAEEGNGARHVWDFARQVENQEFSQLVRSHSIDESRHSKMFVALVNRLFPTQMEADYRAQLQALSPEYYHHKHPPIAPVSDDEIMDEQLVMDEIIQINLLEIRALILQLLLRPVLQAYATPADLPKVTRMSDMFIYDETKHIEYSAYCIGKYMEGSNREWVRERMIYRQQTVNEMFLEDIELDNSVGTTILKTKQGD</sequence>
<name>A0AAV3XDS7_9CYAN</name>
<organism evidence="1 2">
    <name type="scientific">Microseira wollei NIES-4236</name>
    <dbReference type="NCBI Taxonomy" id="2530354"/>
    <lineage>
        <taxon>Bacteria</taxon>
        <taxon>Bacillati</taxon>
        <taxon>Cyanobacteriota</taxon>
        <taxon>Cyanophyceae</taxon>
        <taxon>Oscillatoriophycideae</taxon>
        <taxon>Aerosakkonematales</taxon>
        <taxon>Aerosakkonemataceae</taxon>
        <taxon>Microseira</taxon>
    </lineage>
</organism>
<dbReference type="GO" id="GO:0016491">
    <property type="term" value="F:oxidoreductase activity"/>
    <property type="evidence" value="ECO:0007669"/>
    <property type="project" value="InterPro"/>
</dbReference>
<evidence type="ECO:0000313" key="2">
    <source>
        <dbReference type="Proteomes" id="UP001050975"/>
    </source>
</evidence>
<reference evidence="1" key="1">
    <citation type="submission" date="2019-10" db="EMBL/GenBank/DDBJ databases">
        <title>Draft genome sequece of Microseira wollei NIES-4236.</title>
        <authorList>
            <person name="Yamaguchi H."/>
            <person name="Suzuki S."/>
            <person name="Kawachi M."/>
        </authorList>
    </citation>
    <scope>NUCLEOTIDE SEQUENCE</scope>
    <source>
        <strain evidence="1">NIES-4236</strain>
    </source>
</reference>
<protein>
    <recommendedName>
        <fullName evidence="3">Ferritin-like domain-containing protein</fullName>
    </recommendedName>
</protein>
<dbReference type="Proteomes" id="UP001050975">
    <property type="component" value="Unassembled WGS sequence"/>
</dbReference>
<dbReference type="InterPro" id="IPR009078">
    <property type="entry name" value="Ferritin-like_SF"/>
</dbReference>
<dbReference type="SUPFAM" id="SSF47240">
    <property type="entry name" value="Ferritin-like"/>
    <property type="match status" value="2"/>
</dbReference>
<dbReference type="EMBL" id="BLAY01000080">
    <property type="protein sequence ID" value="GET40040.1"/>
    <property type="molecule type" value="Genomic_DNA"/>
</dbReference>
<dbReference type="AlphaFoldDB" id="A0AAV3XDS7"/>
<proteinExistence type="predicted"/>
<evidence type="ECO:0000313" key="1">
    <source>
        <dbReference type="EMBL" id="GET40040.1"/>
    </source>
</evidence>
<accession>A0AAV3XDS7</accession>
<keyword evidence="2" id="KW-1185">Reference proteome</keyword>
<evidence type="ECO:0008006" key="3">
    <source>
        <dbReference type="Google" id="ProtNLM"/>
    </source>
</evidence>
<dbReference type="Gene3D" id="1.10.620.20">
    <property type="entry name" value="Ribonucleotide Reductase, subunit A"/>
    <property type="match status" value="1"/>
</dbReference>
<dbReference type="RefSeq" id="WP_226585795.1">
    <property type="nucleotide sequence ID" value="NZ_BLAY01000080.1"/>
</dbReference>